<evidence type="ECO:0000256" key="1">
    <source>
        <dbReference type="ARBA" id="ARBA00004241"/>
    </source>
</evidence>
<dbReference type="InterPro" id="IPR045584">
    <property type="entry name" value="Pilin-like"/>
</dbReference>
<feature type="transmembrane region" description="Helical" evidence="3">
    <location>
        <begin position="12"/>
        <end position="33"/>
    </location>
</feature>
<dbReference type="RefSeq" id="WP_131849382.1">
    <property type="nucleotide sequence ID" value="NZ_SLXV01000033.1"/>
</dbReference>
<dbReference type="GO" id="GO:0030420">
    <property type="term" value="P:establishment of competence for transformation"/>
    <property type="evidence" value="ECO:0007669"/>
    <property type="project" value="UniProtKB-KW"/>
</dbReference>
<keyword evidence="2" id="KW-0178">Competence</keyword>
<proteinExistence type="predicted"/>
<name>A0A4R2RZI3_9BACL</name>
<organism evidence="4 5">
    <name type="scientific">Baia soyae</name>
    <dbReference type="NCBI Taxonomy" id="1544746"/>
    <lineage>
        <taxon>Bacteria</taxon>
        <taxon>Bacillati</taxon>
        <taxon>Bacillota</taxon>
        <taxon>Bacilli</taxon>
        <taxon>Bacillales</taxon>
        <taxon>Thermoactinomycetaceae</taxon>
        <taxon>Baia</taxon>
    </lineage>
</organism>
<dbReference type="PANTHER" id="PTHR30093">
    <property type="entry name" value="GENERAL SECRETION PATHWAY PROTEIN G"/>
    <property type="match status" value="1"/>
</dbReference>
<keyword evidence="3" id="KW-1133">Transmembrane helix</keyword>
<comment type="subcellular location">
    <subcellularLocation>
        <location evidence="1">Cell surface</location>
    </subcellularLocation>
</comment>
<dbReference type="EMBL" id="SLXV01000033">
    <property type="protein sequence ID" value="TCP65431.1"/>
    <property type="molecule type" value="Genomic_DNA"/>
</dbReference>
<dbReference type="NCBIfam" id="TIGR02532">
    <property type="entry name" value="IV_pilin_GFxxxE"/>
    <property type="match status" value="1"/>
</dbReference>
<keyword evidence="5" id="KW-1185">Reference proteome</keyword>
<protein>
    <submittedName>
        <fullName evidence="4">Competence protein ComGC</fullName>
    </submittedName>
</protein>
<dbReference type="GO" id="GO:0009986">
    <property type="term" value="C:cell surface"/>
    <property type="evidence" value="ECO:0007669"/>
    <property type="project" value="UniProtKB-SubCell"/>
</dbReference>
<keyword evidence="3" id="KW-0472">Membrane</keyword>
<accession>A0A4R2RZI3</accession>
<evidence type="ECO:0000313" key="4">
    <source>
        <dbReference type="EMBL" id="TCP65431.1"/>
    </source>
</evidence>
<dbReference type="SUPFAM" id="SSF54523">
    <property type="entry name" value="Pili subunits"/>
    <property type="match status" value="1"/>
</dbReference>
<dbReference type="Gene3D" id="3.30.700.10">
    <property type="entry name" value="Glycoprotein, Type 4 Pilin"/>
    <property type="match status" value="1"/>
</dbReference>
<gene>
    <name evidence="4" type="ORF">EDD57_13324</name>
</gene>
<evidence type="ECO:0000256" key="3">
    <source>
        <dbReference type="SAM" id="Phobius"/>
    </source>
</evidence>
<dbReference type="Pfam" id="PF07963">
    <property type="entry name" value="N_methyl"/>
    <property type="match status" value="1"/>
</dbReference>
<evidence type="ECO:0000313" key="5">
    <source>
        <dbReference type="Proteomes" id="UP000294746"/>
    </source>
</evidence>
<sequence>MKSYPRESGFTLVEMLVVLFVIGIILAIAIPNLRAAGESAKKKADLANRRMILTQAEQYYLENGVYPKNVQVLVKDGYLHAAPTCPDGKGTYTISPDLPLEKRVFCQK</sequence>
<reference evidence="4 5" key="1">
    <citation type="submission" date="2019-03" db="EMBL/GenBank/DDBJ databases">
        <title>Genomic Encyclopedia of Type Strains, Phase IV (KMG-IV): sequencing the most valuable type-strain genomes for metagenomic binning, comparative biology and taxonomic classification.</title>
        <authorList>
            <person name="Goeker M."/>
        </authorList>
    </citation>
    <scope>NUCLEOTIDE SEQUENCE [LARGE SCALE GENOMIC DNA]</scope>
    <source>
        <strain evidence="4 5">DSM 46831</strain>
    </source>
</reference>
<dbReference type="InterPro" id="IPR012902">
    <property type="entry name" value="N_methyl_site"/>
</dbReference>
<dbReference type="Proteomes" id="UP000294746">
    <property type="component" value="Unassembled WGS sequence"/>
</dbReference>
<evidence type="ECO:0000256" key="2">
    <source>
        <dbReference type="ARBA" id="ARBA00023287"/>
    </source>
</evidence>
<dbReference type="AlphaFoldDB" id="A0A4R2RZI3"/>
<dbReference type="OrthoDB" id="1798043at2"/>
<keyword evidence="3" id="KW-0812">Transmembrane</keyword>
<comment type="caution">
    <text evidence="4">The sequence shown here is derived from an EMBL/GenBank/DDBJ whole genome shotgun (WGS) entry which is preliminary data.</text>
</comment>
<dbReference type="PROSITE" id="PS00409">
    <property type="entry name" value="PROKAR_NTER_METHYL"/>
    <property type="match status" value="1"/>
</dbReference>